<evidence type="ECO:0000313" key="1">
    <source>
        <dbReference type="EMBL" id="GMN67437.1"/>
    </source>
</evidence>
<reference evidence="1" key="1">
    <citation type="submission" date="2023-07" db="EMBL/GenBank/DDBJ databases">
        <title>draft genome sequence of fig (Ficus carica).</title>
        <authorList>
            <person name="Takahashi T."/>
            <person name="Nishimura K."/>
        </authorList>
    </citation>
    <scope>NUCLEOTIDE SEQUENCE</scope>
</reference>
<accession>A0AA88E3H9</accession>
<dbReference type="AlphaFoldDB" id="A0AA88E3H9"/>
<gene>
    <name evidence="1" type="ORF">TIFTF001_036498</name>
</gene>
<evidence type="ECO:0000313" key="2">
    <source>
        <dbReference type="Proteomes" id="UP001187192"/>
    </source>
</evidence>
<organism evidence="1 2">
    <name type="scientific">Ficus carica</name>
    <name type="common">Common fig</name>
    <dbReference type="NCBI Taxonomy" id="3494"/>
    <lineage>
        <taxon>Eukaryota</taxon>
        <taxon>Viridiplantae</taxon>
        <taxon>Streptophyta</taxon>
        <taxon>Embryophyta</taxon>
        <taxon>Tracheophyta</taxon>
        <taxon>Spermatophyta</taxon>
        <taxon>Magnoliopsida</taxon>
        <taxon>eudicotyledons</taxon>
        <taxon>Gunneridae</taxon>
        <taxon>Pentapetalae</taxon>
        <taxon>rosids</taxon>
        <taxon>fabids</taxon>
        <taxon>Rosales</taxon>
        <taxon>Moraceae</taxon>
        <taxon>Ficeae</taxon>
        <taxon>Ficus</taxon>
    </lineage>
</organism>
<dbReference type="EMBL" id="BTGU01000451">
    <property type="protein sequence ID" value="GMN67437.1"/>
    <property type="molecule type" value="Genomic_DNA"/>
</dbReference>
<comment type="caution">
    <text evidence="1">The sequence shown here is derived from an EMBL/GenBank/DDBJ whole genome shotgun (WGS) entry which is preliminary data.</text>
</comment>
<dbReference type="Proteomes" id="UP001187192">
    <property type="component" value="Unassembled WGS sequence"/>
</dbReference>
<sequence>MAVNSEIASEQRQWNGIEEKRCNTAVPELHVCRRSGAEEGRRLTTASSTPESSRAVLAALSTSPSKELATPAIVAQVVVCAVGLRRHGRRQRGRADDVGWVANQTHDYGLMIFGVIHFYLRTTPQ</sequence>
<proteinExistence type="predicted"/>
<keyword evidence="2" id="KW-1185">Reference proteome</keyword>
<protein>
    <submittedName>
        <fullName evidence="1">Uncharacterized protein</fullName>
    </submittedName>
</protein>
<name>A0AA88E3H9_FICCA</name>